<evidence type="ECO:0000256" key="1">
    <source>
        <dbReference type="ARBA" id="ARBA00022475"/>
    </source>
</evidence>
<dbReference type="Proteomes" id="UP000177090">
    <property type="component" value="Unassembled WGS sequence"/>
</dbReference>
<feature type="domain" description="Glycosyltransferase 2-like" evidence="8">
    <location>
        <begin position="6"/>
        <end position="131"/>
    </location>
</feature>
<dbReference type="Gene3D" id="3.90.550.10">
    <property type="entry name" value="Spore Coat Polysaccharide Biosynthesis Protein SpsA, Chain A"/>
    <property type="match status" value="1"/>
</dbReference>
<dbReference type="GO" id="GO:0005886">
    <property type="term" value="C:plasma membrane"/>
    <property type="evidence" value="ECO:0007669"/>
    <property type="project" value="TreeGrafter"/>
</dbReference>
<reference evidence="9 10" key="1">
    <citation type="journal article" date="2016" name="Nat. Commun.">
        <title>Thousands of microbial genomes shed light on interconnected biogeochemical processes in an aquifer system.</title>
        <authorList>
            <person name="Anantharaman K."/>
            <person name="Brown C.T."/>
            <person name="Hug L.A."/>
            <person name="Sharon I."/>
            <person name="Castelle C.J."/>
            <person name="Probst A.J."/>
            <person name="Thomas B.C."/>
            <person name="Singh A."/>
            <person name="Wilkins M.J."/>
            <person name="Karaoz U."/>
            <person name="Brodie E.L."/>
            <person name="Williams K.H."/>
            <person name="Hubbard S.S."/>
            <person name="Banfield J.F."/>
        </authorList>
    </citation>
    <scope>NUCLEOTIDE SEQUENCE [LARGE SCALE GENOMIC DNA]</scope>
</reference>
<keyword evidence="6" id="KW-1133">Transmembrane helix</keyword>
<accession>A0A1G2QKT7</accession>
<protein>
    <recommendedName>
        <fullName evidence="8">Glycosyltransferase 2-like domain-containing protein</fullName>
    </recommendedName>
</protein>
<evidence type="ECO:0000256" key="2">
    <source>
        <dbReference type="ARBA" id="ARBA00022676"/>
    </source>
</evidence>
<dbReference type="PANTHER" id="PTHR48090">
    <property type="entry name" value="UNDECAPRENYL-PHOSPHATE 4-DEOXY-4-FORMAMIDO-L-ARABINOSE TRANSFERASE-RELATED"/>
    <property type="match status" value="1"/>
</dbReference>
<dbReference type="GO" id="GO:0009103">
    <property type="term" value="P:lipopolysaccharide biosynthetic process"/>
    <property type="evidence" value="ECO:0007669"/>
    <property type="project" value="UniProtKB-KW"/>
</dbReference>
<organism evidence="9 10">
    <name type="scientific">Candidatus Vogelbacteria bacterium RIFOXYD1_FULL_51_18</name>
    <dbReference type="NCBI Taxonomy" id="1802440"/>
    <lineage>
        <taxon>Bacteria</taxon>
        <taxon>Candidatus Vogeliibacteriota</taxon>
    </lineage>
</organism>
<comment type="caution">
    <text evidence="9">The sequence shown here is derived from an EMBL/GenBank/DDBJ whole genome shotgun (WGS) entry which is preliminary data.</text>
</comment>
<dbReference type="PANTHER" id="PTHR48090:SF3">
    <property type="entry name" value="UNDECAPRENYL-PHOSPHATE 4-DEOXY-4-FORMAMIDO-L-ARABINOSE TRANSFERASE"/>
    <property type="match status" value="1"/>
</dbReference>
<keyword evidence="3" id="KW-0808">Transferase</keyword>
<gene>
    <name evidence="9" type="ORF">A2569_00870</name>
</gene>
<evidence type="ECO:0000259" key="8">
    <source>
        <dbReference type="Pfam" id="PF00535"/>
    </source>
</evidence>
<proteinExistence type="predicted"/>
<evidence type="ECO:0000256" key="5">
    <source>
        <dbReference type="ARBA" id="ARBA00022985"/>
    </source>
</evidence>
<dbReference type="EMBL" id="MHTL01000011">
    <property type="protein sequence ID" value="OHA60612.1"/>
    <property type="molecule type" value="Genomic_DNA"/>
</dbReference>
<evidence type="ECO:0000256" key="6">
    <source>
        <dbReference type="ARBA" id="ARBA00022989"/>
    </source>
</evidence>
<keyword evidence="7" id="KW-0472">Membrane</keyword>
<dbReference type="Pfam" id="PF00535">
    <property type="entry name" value="Glycos_transf_2"/>
    <property type="match status" value="1"/>
</dbReference>
<keyword evidence="4" id="KW-0812">Transmembrane</keyword>
<evidence type="ECO:0000313" key="10">
    <source>
        <dbReference type="Proteomes" id="UP000177090"/>
    </source>
</evidence>
<dbReference type="InterPro" id="IPR050256">
    <property type="entry name" value="Glycosyltransferase_2"/>
</dbReference>
<keyword evidence="5" id="KW-0448">Lipopolysaccharide biosynthesis</keyword>
<dbReference type="STRING" id="1802440.A2569_00870"/>
<dbReference type="InterPro" id="IPR001173">
    <property type="entry name" value="Glyco_trans_2-like"/>
</dbReference>
<dbReference type="AlphaFoldDB" id="A0A1G2QKT7"/>
<evidence type="ECO:0000256" key="3">
    <source>
        <dbReference type="ARBA" id="ARBA00022679"/>
    </source>
</evidence>
<evidence type="ECO:0000256" key="7">
    <source>
        <dbReference type="ARBA" id="ARBA00023136"/>
    </source>
</evidence>
<dbReference type="SUPFAM" id="SSF53448">
    <property type="entry name" value="Nucleotide-diphospho-sugar transferases"/>
    <property type="match status" value="1"/>
</dbReference>
<name>A0A1G2QKT7_9BACT</name>
<evidence type="ECO:0000256" key="4">
    <source>
        <dbReference type="ARBA" id="ARBA00022692"/>
    </source>
</evidence>
<dbReference type="InterPro" id="IPR029044">
    <property type="entry name" value="Nucleotide-diphossugar_trans"/>
</dbReference>
<keyword evidence="1" id="KW-1003">Cell membrane</keyword>
<keyword evidence="2" id="KW-0328">Glycosyltransferase</keyword>
<sequence length="241" mass="27623">MTVSLSIVLPAYKEKENLAVLVPQIEAEFQGDSFEIIVVDDHSCDGTRELVDKLHEQYHNVRLLERQGLLGVGSALRDGYNTANGEYILSSDADLSFAADDMRALYEKICTDYDMVLGYKISGKRKGSTDVARRTLHGWAEEYLTSPFSNWIIRLVSGVRLKNYNTDFRIIRASIWKRIRTVEDRQFFLFETIYRTVEAGGRITEIPVVFCPRKFGESKVSFFKQAPRYLLKLVRLRSSSS</sequence>
<evidence type="ECO:0000313" key="9">
    <source>
        <dbReference type="EMBL" id="OHA60612.1"/>
    </source>
</evidence>
<dbReference type="GO" id="GO:0099621">
    <property type="term" value="F:undecaprenyl-phosphate 4-deoxy-4-formamido-L-arabinose transferase activity"/>
    <property type="evidence" value="ECO:0007669"/>
    <property type="project" value="TreeGrafter"/>
</dbReference>